<dbReference type="InterPro" id="IPR000843">
    <property type="entry name" value="HTH_LacI"/>
</dbReference>
<dbReference type="SUPFAM" id="SSF47413">
    <property type="entry name" value="lambda repressor-like DNA-binding domains"/>
    <property type="match status" value="1"/>
</dbReference>
<sequence>MAVATIKDVAARAGVSVMTVSRVLNGERYVSEAKRALVLAAVEALDFRRNPSARGLPGARSYVLALVADHIAGYSGGIERGAIRRCRQEGYHLAAVAPDPEIADPAKALGRLVAGLPADGLILLPPLANNRAVLQLLTERGKPFVRVAPDDLFDLTPSVRIDEVAAAAAVMRHLMQQGHRRIGFVEGPSEHGASGRRRRGYVEALAGEGLPFEESLIRPGDFTFEAGLAAGRSLLALAEPPTAVFACNDDMALGVMSAAAQAGVAMPARLAVAGFDDIEFAREIWPPLTTIRQPTEAMGEAAAELLIARMGRGGAELPIEARLLDYELIIRGSTLAETGRGAPVDPRTTSS</sequence>
<keyword evidence="1" id="KW-0805">Transcription regulation</keyword>
<dbReference type="InterPro" id="IPR028082">
    <property type="entry name" value="Peripla_BP_I"/>
</dbReference>
<dbReference type="Gene3D" id="3.40.50.2300">
    <property type="match status" value="2"/>
</dbReference>
<dbReference type="PRINTS" id="PR00036">
    <property type="entry name" value="HTHLACI"/>
</dbReference>
<organism evidence="5 6">
    <name type="scientific">Phenylobacterium montanum</name>
    <dbReference type="NCBI Taxonomy" id="2823693"/>
    <lineage>
        <taxon>Bacteria</taxon>
        <taxon>Pseudomonadati</taxon>
        <taxon>Pseudomonadota</taxon>
        <taxon>Alphaproteobacteria</taxon>
        <taxon>Caulobacterales</taxon>
        <taxon>Caulobacteraceae</taxon>
        <taxon>Phenylobacterium</taxon>
    </lineage>
</organism>
<dbReference type="PROSITE" id="PS00356">
    <property type="entry name" value="HTH_LACI_1"/>
    <property type="match status" value="1"/>
</dbReference>
<dbReference type="RefSeq" id="WP_211937911.1">
    <property type="nucleotide sequence ID" value="NZ_CP073078.1"/>
</dbReference>
<dbReference type="InterPro" id="IPR046335">
    <property type="entry name" value="LacI/GalR-like_sensor"/>
</dbReference>
<dbReference type="PANTHER" id="PTHR30146:SF153">
    <property type="entry name" value="LACTOSE OPERON REPRESSOR"/>
    <property type="match status" value="1"/>
</dbReference>
<dbReference type="InterPro" id="IPR010982">
    <property type="entry name" value="Lambda_DNA-bd_dom_sf"/>
</dbReference>
<feature type="domain" description="HTH lacI-type" evidence="4">
    <location>
        <begin position="4"/>
        <end position="58"/>
    </location>
</feature>
<proteinExistence type="predicted"/>
<evidence type="ECO:0000259" key="4">
    <source>
        <dbReference type="PROSITE" id="PS50932"/>
    </source>
</evidence>
<keyword evidence="3" id="KW-0804">Transcription</keyword>
<dbReference type="CDD" id="cd01392">
    <property type="entry name" value="HTH_LacI"/>
    <property type="match status" value="1"/>
</dbReference>
<dbReference type="GO" id="GO:0003700">
    <property type="term" value="F:DNA-binding transcription factor activity"/>
    <property type="evidence" value="ECO:0007669"/>
    <property type="project" value="TreeGrafter"/>
</dbReference>
<dbReference type="AlphaFoldDB" id="A0A975FYQ0"/>
<dbReference type="GO" id="GO:0000976">
    <property type="term" value="F:transcription cis-regulatory region binding"/>
    <property type="evidence" value="ECO:0007669"/>
    <property type="project" value="TreeGrafter"/>
</dbReference>
<evidence type="ECO:0000313" key="6">
    <source>
        <dbReference type="Proteomes" id="UP000676409"/>
    </source>
</evidence>
<accession>A0A975FYQ0</accession>
<dbReference type="KEGG" id="caul:KCG34_22915"/>
<dbReference type="PANTHER" id="PTHR30146">
    <property type="entry name" value="LACI-RELATED TRANSCRIPTIONAL REPRESSOR"/>
    <property type="match status" value="1"/>
</dbReference>
<dbReference type="EMBL" id="CP073078">
    <property type="protein sequence ID" value="QUD87860.1"/>
    <property type="molecule type" value="Genomic_DNA"/>
</dbReference>
<name>A0A975FYQ0_9CAUL</name>
<reference evidence="5" key="1">
    <citation type="submission" date="2021-04" db="EMBL/GenBank/DDBJ databases">
        <title>The complete genome sequence of Caulobacter sp. S6.</title>
        <authorList>
            <person name="Tang Y."/>
            <person name="Ouyang W."/>
            <person name="Liu Q."/>
            <person name="Huang B."/>
            <person name="Guo Z."/>
            <person name="Lei P."/>
        </authorList>
    </citation>
    <scope>NUCLEOTIDE SEQUENCE</scope>
    <source>
        <strain evidence="5">S6</strain>
    </source>
</reference>
<dbReference type="Pfam" id="PF00356">
    <property type="entry name" value="LacI"/>
    <property type="match status" value="1"/>
</dbReference>
<keyword evidence="6" id="KW-1185">Reference proteome</keyword>
<dbReference type="Proteomes" id="UP000676409">
    <property type="component" value="Chromosome"/>
</dbReference>
<dbReference type="CDD" id="cd01545">
    <property type="entry name" value="PBP1_SalR"/>
    <property type="match status" value="1"/>
</dbReference>
<evidence type="ECO:0000256" key="3">
    <source>
        <dbReference type="ARBA" id="ARBA00023163"/>
    </source>
</evidence>
<dbReference type="Gene3D" id="1.10.260.40">
    <property type="entry name" value="lambda repressor-like DNA-binding domains"/>
    <property type="match status" value="1"/>
</dbReference>
<dbReference type="PROSITE" id="PS50932">
    <property type="entry name" value="HTH_LACI_2"/>
    <property type="match status" value="1"/>
</dbReference>
<protein>
    <submittedName>
        <fullName evidence="5">LacI family DNA-binding transcriptional regulator</fullName>
    </submittedName>
</protein>
<dbReference type="SUPFAM" id="SSF53822">
    <property type="entry name" value="Periplasmic binding protein-like I"/>
    <property type="match status" value="1"/>
</dbReference>
<gene>
    <name evidence="5" type="ORF">KCG34_22915</name>
</gene>
<evidence type="ECO:0000256" key="1">
    <source>
        <dbReference type="ARBA" id="ARBA00023015"/>
    </source>
</evidence>
<dbReference type="Pfam" id="PF13377">
    <property type="entry name" value="Peripla_BP_3"/>
    <property type="match status" value="1"/>
</dbReference>
<evidence type="ECO:0000256" key="2">
    <source>
        <dbReference type="ARBA" id="ARBA00023125"/>
    </source>
</evidence>
<evidence type="ECO:0000313" key="5">
    <source>
        <dbReference type="EMBL" id="QUD87860.1"/>
    </source>
</evidence>
<keyword evidence="2 5" id="KW-0238">DNA-binding</keyword>
<dbReference type="SMART" id="SM00354">
    <property type="entry name" value="HTH_LACI"/>
    <property type="match status" value="1"/>
</dbReference>